<reference evidence="2" key="1">
    <citation type="submission" date="2020-10" db="EMBL/GenBank/DDBJ databases">
        <authorList>
            <person name="Gilroy R."/>
        </authorList>
    </citation>
    <scope>NUCLEOTIDE SEQUENCE</scope>
    <source>
        <strain evidence="2">2889</strain>
    </source>
</reference>
<evidence type="ECO:0000313" key="2">
    <source>
        <dbReference type="EMBL" id="MBO8432220.1"/>
    </source>
</evidence>
<dbReference type="Gene3D" id="3.40.50.1010">
    <property type="entry name" value="5'-nuclease"/>
    <property type="match status" value="1"/>
</dbReference>
<dbReference type="SUPFAM" id="SSF88723">
    <property type="entry name" value="PIN domain-like"/>
    <property type="match status" value="1"/>
</dbReference>
<proteinExistence type="predicted"/>
<reference evidence="2" key="2">
    <citation type="journal article" date="2021" name="PeerJ">
        <title>Extensive microbial diversity within the chicken gut microbiome revealed by metagenomics and culture.</title>
        <authorList>
            <person name="Gilroy R."/>
            <person name="Ravi A."/>
            <person name="Getino M."/>
            <person name="Pursley I."/>
            <person name="Horton D.L."/>
            <person name="Alikhan N.F."/>
            <person name="Baker D."/>
            <person name="Gharbi K."/>
            <person name="Hall N."/>
            <person name="Watson M."/>
            <person name="Adriaenssens E.M."/>
            <person name="Foster-Nyarko E."/>
            <person name="Jarju S."/>
            <person name="Secka A."/>
            <person name="Antonio M."/>
            <person name="Oren A."/>
            <person name="Chaudhuri R.R."/>
            <person name="La Ragione R."/>
            <person name="Hildebrand F."/>
            <person name="Pallen M.J."/>
        </authorList>
    </citation>
    <scope>NUCLEOTIDE SEQUENCE</scope>
    <source>
        <strain evidence="2">2889</strain>
    </source>
</reference>
<gene>
    <name evidence="2" type="ORF">IAB08_02850</name>
</gene>
<comment type="caution">
    <text evidence="2">The sequence shown here is derived from an EMBL/GenBank/DDBJ whole genome shotgun (WGS) entry which is preliminary data.</text>
</comment>
<feature type="domain" description="PIN" evidence="1">
    <location>
        <begin position="3"/>
        <end position="116"/>
    </location>
</feature>
<dbReference type="CDD" id="cd09854">
    <property type="entry name" value="PIN_VapC-like"/>
    <property type="match status" value="1"/>
</dbReference>
<dbReference type="EMBL" id="JADIMZ010000036">
    <property type="protein sequence ID" value="MBO8432220.1"/>
    <property type="molecule type" value="Genomic_DNA"/>
</dbReference>
<evidence type="ECO:0000259" key="1">
    <source>
        <dbReference type="Pfam" id="PF13470"/>
    </source>
</evidence>
<dbReference type="InterPro" id="IPR002716">
    <property type="entry name" value="PIN_dom"/>
</dbReference>
<dbReference type="Pfam" id="PF13470">
    <property type="entry name" value="PIN_3"/>
    <property type="match status" value="1"/>
</dbReference>
<organism evidence="2 3">
    <name type="scientific">Candidatus Pullibacteroides excrementavium</name>
    <dbReference type="NCBI Taxonomy" id="2840905"/>
    <lineage>
        <taxon>Bacteria</taxon>
        <taxon>Pseudomonadati</taxon>
        <taxon>Bacteroidota</taxon>
        <taxon>Bacteroidia</taxon>
        <taxon>Bacteroidales</taxon>
        <taxon>Candidatus Pullibacteroides</taxon>
    </lineage>
</organism>
<dbReference type="InterPro" id="IPR029060">
    <property type="entry name" value="PIN-like_dom_sf"/>
</dbReference>
<sequence length="139" mass="15744">MKKVFLDTNVVVDLLDKREPFCEDAVQLFTLAYKKKVELFISALTYSTAAYLLRKHGIEEVRLLLGNLRRLSEVAKIGESEVDDALSSAFEDFEDALQYYSAVSKKVDVIVTRNQKDFANSKIPVLSPNEFLQSFSLVS</sequence>
<dbReference type="AlphaFoldDB" id="A0A9D9DU92"/>
<name>A0A9D9DU92_9BACT</name>
<evidence type="ECO:0000313" key="3">
    <source>
        <dbReference type="Proteomes" id="UP000823612"/>
    </source>
</evidence>
<protein>
    <submittedName>
        <fullName evidence="2">PIN domain-containing protein</fullName>
    </submittedName>
</protein>
<accession>A0A9D9DU92</accession>
<dbReference type="Proteomes" id="UP000823612">
    <property type="component" value="Unassembled WGS sequence"/>
</dbReference>